<sequence length="56" mass="6516">MCKNLYLTNVAYVEEIKYRLRKIFEEDVRFGDLPKLSVEGVFVDNGKQAIVKIPPK</sequence>
<proteinExistence type="predicted"/>
<reference evidence="1 2" key="1">
    <citation type="journal article" date="2012" name="Int. J. Syst. Evol. Microbiol.">
        <title>Vibrio caribbeanicus sp. nov., isolated from the marine sponge Scleritoderma cyanea.</title>
        <authorList>
            <person name="Hoffmann M."/>
            <person name="Monday S.R."/>
            <person name="Allard M.W."/>
            <person name="Strain E.A."/>
            <person name="Whittaker P."/>
            <person name="Naum M."/>
            <person name="McCarthy P.J."/>
            <person name="Lopez J.V."/>
            <person name="Fischer M."/>
            <person name="Brown E.W."/>
        </authorList>
    </citation>
    <scope>NUCLEOTIDE SEQUENCE [LARGE SCALE GENOMIC DNA]</scope>
    <source>
        <strain evidence="1 2">ATCC 700023</strain>
    </source>
</reference>
<evidence type="ECO:0000313" key="1">
    <source>
        <dbReference type="EMBL" id="EGU39935.1"/>
    </source>
</evidence>
<dbReference type="EMBL" id="AFWF01000142">
    <property type="protein sequence ID" value="EGU39935.1"/>
    <property type="molecule type" value="Genomic_DNA"/>
</dbReference>
<dbReference type="RefSeq" id="WP_006712185.1">
    <property type="nucleotide sequence ID" value="NZ_AFWF01000142.1"/>
</dbReference>
<evidence type="ECO:0000313" key="2">
    <source>
        <dbReference type="Proteomes" id="UP000004605"/>
    </source>
</evidence>
<protein>
    <submittedName>
        <fullName evidence="1">Uncharacterized protein</fullName>
    </submittedName>
</protein>
<organism evidence="1 2">
    <name type="scientific">Vibrio ichthyoenteri ATCC 700023</name>
    <dbReference type="NCBI Taxonomy" id="870968"/>
    <lineage>
        <taxon>Bacteria</taxon>
        <taxon>Pseudomonadati</taxon>
        <taxon>Pseudomonadota</taxon>
        <taxon>Gammaproteobacteria</taxon>
        <taxon>Vibrionales</taxon>
        <taxon>Vibrionaceae</taxon>
        <taxon>Vibrio</taxon>
    </lineage>
</organism>
<dbReference type="AlphaFoldDB" id="F9S273"/>
<accession>F9S273</accession>
<dbReference type="Proteomes" id="UP000004605">
    <property type="component" value="Unassembled WGS sequence"/>
</dbReference>
<keyword evidence="2" id="KW-1185">Reference proteome</keyword>
<gene>
    <name evidence="1" type="ORF">VII00023_19029</name>
</gene>
<comment type="caution">
    <text evidence="1">The sequence shown here is derived from an EMBL/GenBank/DDBJ whole genome shotgun (WGS) entry which is preliminary data.</text>
</comment>
<name>F9S273_9VIBR</name>